<dbReference type="InterPro" id="IPR043502">
    <property type="entry name" value="DNA/RNA_pol_sf"/>
</dbReference>
<dbReference type="InterPro" id="IPR036691">
    <property type="entry name" value="Endo/exonu/phosph_ase_sf"/>
</dbReference>
<dbReference type="InterPro" id="IPR000477">
    <property type="entry name" value="RT_dom"/>
</dbReference>
<accession>A0A0J7MTN6</accession>
<evidence type="ECO:0000259" key="1">
    <source>
        <dbReference type="PROSITE" id="PS50878"/>
    </source>
</evidence>
<dbReference type="InterPro" id="IPR005135">
    <property type="entry name" value="Endo/exonuclease/phosphatase"/>
</dbReference>
<protein>
    <submittedName>
        <fullName evidence="2">Reverse transcriptase</fullName>
    </submittedName>
</protein>
<keyword evidence="2" id="KW-0695">RNA-directed DNA polymerase</keyword>
<keyword evidence="2" id="KW-0548">Nucleotidyltransferase</keyword>
<dbReference type="SUPFAM" id="SSF56219">
    <property type="entry name" value="DNase I-like"/>
    <property type="match status" value="1"/>
</dbReference>
<dbReference type="Gene3D" id="3.60.10.10">
    <property type="entry name" value="Endonuclease/exonuclease/phosphatase"/>
    <property type="match status" value="1"/>
</dbReference>
<dbReference type="OrthoDB" id="7555282at2759"/>
<dbReference type="EMBL" id="LBMM01018163">
    <property type="protein sequence ID" value="KMQ83860.1"/>
    <property type="molecule type" value="Genomic_DNA"/>
</dbReference>
<feature type="non-terminal residue" evidence="2">
    <location>
        <position position="793"/>
    </location>
</feature>
<evidence type="ECO:0000313" key="2">
    <source>
        <dbReference type="EMBL" id="KMQ83860.1"/>
    </source>
</evidence>
<comment type="caution">
    <text evidence="2">The sequence shown here is derived from an EMBL/GenBank/DDBJ whole genome shotgun (WGS) entry which is preliminary data.</text>
</comment>
<sequence length="793" mass="89197">MTQPTLKIGLWNARGLTRGSEELRIFLSDHDIDVMLTTETHMRVGQRIYLPGYLMYHAHHPSGNSRGGSAVIIKSRLCHSPLTPISTNDRQIARVHLQTSVGTVTVAAVYLPPAERWIVDDFKSMFAALGNKFIAGGDYNAKHAWWGNPRSCPRGKMLQEVIAHGQYQVLATGEPTFYSYNPLLTPSALDFFITCGYGMGRLDVQTLQELSSDHLPILAVLHATPLKKPQRLLAHNADINIFKTHLEQLSEVNMQILEAVDIDNATSLFMSKLSEAAQLAAPRNRHEVEASRPLQLPPSILALLRLKRRVRKEYARTGDPRMQQIHSRLANCLHKALARRKQAQIDTFLDNLGADASTNYSLWRITKRFKAQPTPKSAIKNPSGGWCRTSLEKTEVFANNLEQRFTPYNYAPESLCRQVEEYLESPFQMSLPPSAVTLEEVKNLIAKLPLKKAPGEDLLDNRTIRLLPDQALQFLVLIFNSVLDVGYFPKAWKSASIIMIHKTGKTPTDVDSYRPISLLPSLGKIMERLILNRLLTCKDVTKAIPKFQFGFRLQHGTPEQLHRVVNFALEAMENKEYAVGAFLDIQQAFDRVWHPGLLYKAKRLFPPQLYLVVKSFLEERTFHVSVDGYKSSIKPIAAGVPQGSVLGPTLYSVFASDMPTHTPVTEVDEEDVLIATYADDTAVLTKSKSILAATSGLQEYLDAFQQWAENWNVRINAEKCANVTFANRTGSCPGVSLNGRLIRHHQAYKYLGITLDRKLTFSRHITNIQQAFRTKVARMSWLIAPRNKLSLGC</sequence>
<dbReference type="STRING" id="67767.A0A0J7MTN6"/>
<reference evidence="2 3" key="1">
    <citation type="submission" date="2015-04" db="EMBL/GenBank/DDBJ databases">
        <title>Lasius niger genome sequencing.</title>
        <authorList>
            <person name="Konorov E.A."/>
            <person name="Nikitin M.A."/>
            <person name="Kirill M.V."/>
            <person name="Chang P."/>
        </authorList>
    </citation>
    <scope>NUCLEOTIDE SEQUENCE [LARGE SCALE GENOMIC DNA]</scope>
    <source>
        <tissue evidence="2">Whole</tissue>
    </source>
</reference>
<dbReference type="GO" id="GO:0003964">
    <property type="term" value="F:RNA-directed DNA polymerase activity"/>
    <property type="evidence" value="ECO:0007669"/>
    <property type="project" value="UniProtKB-KW"/>
</dbReference>
<dbReference type="PROSITE" id="PS50878">
    <property type="entry name" value="RT_POL"/>
    <property type="match status" value="1"/>
</dbReference>
<dbReference type="CDD" id="cd01650">
    <property type="entry name" value="RT_nLTR_like"/>
    <property type="match status" value="1"/>
</dbReference>
<proteinExistence type="predicted"/>
<dbReference type="Pfam" id="PF03372">
    <property type="entry name" value="Exo_endo_phos"/>
    <property type="match status" value="1"/>
</dbReference>
<gene>
    <name evidence="2" type="ORF">RF55_18914</name>
</gene>
<feature type="domain" description="Reverse transcriptase" evidence="1">
    <location>
        <begin position="481"/>
        <end position="755"/>
    </location>
</feature>
<keyword evidence="3" id="KW-1185">Reference proteome</keyword>
<dbReference type="AlphaFoldDB" id="A0A0J7MTN6"/>
<dbReference type="PaxDb" id="67767-A0A0J7MTN6"/>
<dbReference type="InterPro" id="IPR052560">
    <property type="entry name" value="RdDP_mobile_element"/>
</dbReference>
<dbReference type="PANTHER" id="PTHR36688">
    <property type="entry name" value="ENDO/EXONUCLEASE/PHOSPHATASE DOMAIN-CONTAINING PROTEIN"/>
    <property type="match status" value="1"/>
</dbReference>
<evidence type="ECO:0000313" key="3">
    <source>
        <dbReference type="Proteomes" id="UP000036403"/>
    </source>
</evidence>
<dbReference type="Proteomes" id="UP000036403">
    <property type="component" value="Unassembled WGS sequence"/>
</dbReference>
<keyword evidence="2" id="KW-0808">Transferase</keyword>
<organism evidence="2 3">
    <name type="scientific">Lasius niger</name>
    <name type="common">Black garden ant</name>
    <dbReference type="NCBI Taxonomy" id="67767"/>
    <lineage>
        <taxon>Eukaryota</taxon>
        <taxon>Metazoa</taxon>
        <taxon>Ecdysozoa</taxon>
        <taxon>Arthropoda</taxon>
        <taxon>Hexapoda</taxon>
        <taxon>Insecta</taxon>
        <taxon>Pterygota</taxon>
        <taxon>Neoptera</taxon>
        <taxon>Endopterygota</taxon>
        <taxon>Hymenoptera</taxon>
        <taxon>Apocrita</taxon>
        <taxon>Aculeata</taxon>
        <taxon>Formicoidea</taxon>
        <taxon>Formicidae</taxon>
        <taxon>Formicinae</taxon>
        <taxon>Lasius</taxon>
        <taxon>Lasius</taxon>
    </lineage>
</organism>
<dbReference type="Pfam" id="PF00078">
    <property type="entry name" value="RVT_1"/>
    <property type="match status" value="1"/>
</dbReference>
<dbReference type="SUPFAM" id="SSF56672">
    <property type="entry name" value="DNA/RNA polymerases"/>
    <property type="match status" value="1"/>
</dbReference>
<name>A0A0J7MTN6_LASNI</name>
<dbReference type="PANTHER" id="PTHR36688:SF2">
    <property type="entry name" value="ENDONUCLEASE_EXONUCLEASE_PHOSPHATASE DOMAIN-CONTAINING PROTEIN"/>
    <property type="match status" value="1"/>
</dbReference>